<accession>A0A9P6TEU8</accession>
<comment type="caution">
    <text evidence="2">The sequence shown here is derived from an EMBL/GenBank/DDBJ whole genome shotgun (WGS) entry which is preliminary data.</text>
</comment>
<evidence type="ECO:0000313" key="3">
    <source>
        <dbReference type="Proteomes" id="UP000886653"/>
    </source>
</evidence>
<dbReference type="GO" id="GO:0003677">
    <property type="term" value="F:DNA binding"/>
    <property type="evidence" value="ECO:0007669"/>
    <property type="project" value="InterPro"/>
</dbReference>
<gene>
    <name evidence="2" type="ORF">CROQUDRAFT_88494</name>
</gene>
<sequence>MENAQLNESKVRGRPRKSVDPHDPTATPKRKRGRPRKDSFTDDQRSGAQVLKTPKMKRSRNVSMVEDDGTPFSPAIYQVLSRLDERTLSKSVRECVLGIVRDVIKITRASYELNGGSFTDVIFPTILNQSKVDGQLFELSKDDAIDPDLVNVDFQLDDISLDASPFLEFSCPTDLLDFTPDPFNLEFAVLCPLPTTPPDCTQDDHTN</sequence>
<organism evidence="2 3">
    <name type="scientific">Cronartium quercuum f. sp. fusiforme G11</name>
    <dbReference type="NCBI Taxonomy" id="708437"/>
    <lineage>
        <taxon>Eukaryota</taxon>
        <taxon>Fungi</taxon>
        <taxon>Dikarya</taxon>
        <taxon>Basidiomycota</taxon>
        <taxon>Pucciniomycotina</taxon>
        <taxon>Pucciniomycetes</taxon>
        <taxon>Pucciniales</taxon>
        <taxon>Coleosporiaceae</taxon>
        <taxon>Cronartium</taxon>
    </lineage>
</organism>
<feature type="compositionally biased region" description="Basic and acidic residues" evidence="1">
    <location>
        <begin position="36"/>
        <end position="45"/>
    </location>
</feature>
<dbReference type="SMART" id="SM00384">
    <property type="entry name" value="AT_hook"/>
    <property type="match status" value="2"/>
</dbReference>
<evidence type="ECO:0000313" key="2">
    <source>
        <dbReference type="EMBL" id="KAG0149946.1"/>
    </source>
</evidence>
<reference evidence="2" key="1">
    <citation type="submission" date="2013-11" db="EMBL/GenBank/DDBJ databases">
        <title>Genome sequence of the fusiform rust pathogen reveals effectors for host alternation and coevolution with pine.</title>
        <authorList>
            <consortium name="DOE Joint Genome Institute"/>
            <person name="Smith K."/>
            <person name="Pendleton A."/>
            <person name="Kubisiak T."/>
            <person name="Anderson C."/>
            <person name="Salamov A."/>
            <person name="Aerts A."/>
            <person name="Riley R."/>
            <person name="Clum A."/>
            <person name="Lindquist E."/>
            <person name="Ence D."/>
            <person name="Campbell M."/>
            <person name="Kronenberg Z."/>
            <person name="Feau N."/>
            <person name="Dhillon B."/>
            <person name="Hamelin R."/>
            <person name="Burleigh J."/>
            <person name="Smith J."/>
            <person name="Yandell M."/>
            <person name="Nelson C."/>
            <person name="Grigoriev I."/>
            <person name="Davis J."/>
        </authorList>
    </citation>
    <scope>NUCLEOTIDE SEQUENCE</scope>
    <source>
        <strain evidence="2">G11</strain>
    </source>
</reference>
<protein>
    <submittedName>
        <fullName evidence="2">Uncharacterized protein</fullName>
    </submittedName>
</protein>
<evidence type="ECO:0000256" key="1">
    <source>
        <dbReference type="SAM" id="MobiDB-lite"/>
    </source>
</evidence>
<dbReference type="AlphaFoldDB" id="A0A9P6TEU8"/>
<proteinExistence type="predicted"/>
<dbReference type="OrthoDB" id="10340116at2759"/>
<dbReference type="InterPro" id="IPR017956">
    <property type="entry name" value="AT_hook_DNA-bd_motif"/>
</dbReference>
<dbReference type="Proteomes" id="UP000886653">
    <property type="component" value="Unassembled WGS sequence"/>
</dbReference>
<feature type="region of interest" description="Disordered" evidence="1">
    <location>
        <begin position="1"/>
        <end position="67"/>
    </location>
</feature>
<dbReference type="Pfam" id="PF02178">
    <property type="entry name" value="AT_hook"/>
    <property type="match status" value="2"/>
</dbReference>
<dbReference type="EMBL" id="MU167223">
    <property type="protein sequence ID" value="KAG0149946.1"/>
    <property type="molecule type" value="Genomic_DNA"/>
</dbReference>
<name>A0A9P6TEU8_9BASI</name>
<keyword evidence="3" id="KW-1185">Reference proteome</keyword>